<dbReference type="PROSITE" id="PS00036">
    <property type="entry name" value="BZIP_BASIC"/>
    <property type="match status" value="1"/>
</dbReference>
<dbReference type="STRING" id="454130.A0A0U5FR70"/>
<feature type="region of interest" description="Disordered" evidence="5">
    <location>
        <begin position="77"/>
        <end position="209"/>
    </location>
</feature>
<dbReference type="SMART" id="SM00338">
    <property type="entry name" value="BRLZ"/>
    <property type="match status" value="1"/>
</dbReference>
<evidence type="ECO:0000313" key="7">
    <source>
        <dbReference type="EMBL" id="CEL01984.1"/>
    </source>
</evidence>
<dbReference type="SUPFAM" id="SSF57959">
    <property type="entry name" value="Leucine zipper domain"/>
    <property type="match status" value="1"/>
</dbReference>
<evidence type="ECO:0000313" key="8">
    <source>
        <dbReference type="Proteomes" id="UP000054771"/>
    </source>
</evidence>
<feature type="region of interest" description="Disordered" evidence="5">
    <location>
        <begin position="263"/>
        <end position="316"/>
    </location>
</feature>
<sequence>MGATLHQPTPAPFTMSAQTSFYPADSVENSAVAPSSLLLSNGFNQEFLNLALLEQPTHGMPMQFQPNNQQAHIQGIPQSSMQGDTTPRARLRNRQLRPAPRSNRKRSLEDEMNQAPPPYLQYPSYTNFSSFSSASTDHAHEDSPEQDFTFDDARSHHSYSSSPKSSPTTHSFRHDEVQKREKHLERNRAAASKSRQKKKRETDQLKTRFNEASRKKRLLEAEIKELHSALLFLKDQILMHSRCDDNAIHVYLGRMVKQATKHGSISSASAEEDMAQSLSPPETEMQSRPEQPAFDMTSPDSGPGPGPGQAPGGISCGVDKPLIDPMMYQPAGNIFDYQISIS</sequence>
<dbReference type="Pfam" id="PF00170">
    <property type="entry name" value="bZIP_1"/>
    <property type="match status" value="1"/>
</dbReference>
<dbReference type="InterPro" id="IPR051027">
    <property type="entry name" value="bZIP_transcription_factors"/>
</dbReference>
<dbReference type="Gene3D" id="1.20.5.170">
    <property type="match status" value="1"/>
</dbReference>
<evidence type="ECO:0000256" key="3">
    <source>
        <dbReference type="ARBA" id="ARBA00023163"/>
    </source>
</evidence>
<protein>
    <recommendedName>
        <fullName evidence="6">BZIP domain-containing protein</fullName>
    </recommendedName>
</protein>
<dbReference type="PROSITE" id="PS50217">
    <property type="entry name" value="BZIP"/>
    <property type="match status" value="1"/>
</dbReference>
<proteinExistence type="predicted"/>
<keyword evidence="2" id="KW-0805">Transcription regulation</keyword>
<keyword evidence="4" id="KW-0539">Nucleus</keyword>
<dbReference type="AlphaFoldDB" id="A0A0U5FR70"/>
<name>A0A0U5FR70_ASPCI</name>
<dbReference type="InterPro" id="IPR046347">
    <property type="entry name" value="bZIP_sf"/>
</dbReference>
<evidence type="ECO:0000256" key="2">
    <source>
        <dbReference type="ARBA" id="ARBA00023015"/>
    </source>
</evidence>
<organism evidence="7 8">
    <name type="scientific">Aspergillus calidoustus</name>
    <dbReference type="NCBI Taxonomy" id="454130"/>
    <lineage>
        <taxon>Eukaryota</taxon>
        <taxon>Fungi</taxon>
        <taxon>Dikarya</taxon>
        <taxon>Ascomycota</taxon>
        <taxon>Pezizomycotina</taxon>
        <taxon>Eurotiomycetes</taxon>
        <taxon>Eurotiomycetidae</taxon>
        <taxon>Eurotiales</taxon>
        <taxon>Aspergillaceae</taxon>
        <taxon>Aspergillus</taxon>
        <taxon>Aspergillus subgen. Nidulantes</taxon>
    </lineage>
</organism>
<gene>
    <name evidence="7" type="ORF">ASPCAL01560</name>
</gene>
<evidence type="ECO:0000256" key="1">
    <source>
        <dbReference type="ARBA" id="ARBA00004123"/>
    </source>
</evidence>
<dbReference type="EMBL" id="CDMC01000001">
    <property type="protein sequence ID" value="CEL01984.1"/>
    <property type="molecule type" value="Genomic_DNA"/>
</dbReference>
<dbReference type="GO" id="GO:0005634">
    <property type="term" value="C:nucleus"/>
    <property type="evidence" value="ECO:0007669"/>
    <property type="project" value="UniProtKB-SubCell"/>
</dbReference>
<feature type="domain" description="BZIP" evidence="6">
    <location>
        <begin position="177"/>
        <end position="240"/>
    </location>
</feature>
<dbReference type="InterPro" id="IPR004827">
    <property type="entry name" value="bZIP"/>
</dbReference>
<accession>A0A0U5FR70</accession>
<evidence type="ECO:0000256" key="5">
    <source>
        <dbReference type="SAM" id="MobiDB-lite"/>
    </source>
</evidence>
<dbReference type="OMA" id="HEDSPEQ"/>
<feature type="compositionally biased region" description="Low complexity" evidence="5">
    <location>
        <begin position="158"/>
        <end position="170"/>
    </location>
</feature>
<reference evidence="8" key="1">
    <citation type="journal article" date="2016" name="Genome Announc.">
        <title>Draft genome sequences of fungus Aspergillus calidoustus.</title>
        <authorList>
            <person name="Horn F."/>
            <person name="Linde J."/>
            <person name="Mattern D.J."/>
            <person name="Walther G."/>
            <person name="Guthke R."/>
            <person name="Scherlach K."/>
            <person name="Martin K."/>
            <person name="Brakhage A.A."/>
            <person name="Petzke L."/>
            <person name="Valiante V."/>
        </authorList>
    </citation>
    <scope>NUCLEOTIDE SEQUENCE [LARGE SCALE GENOMIC DNA]</scope>
    <source>
        <strain evidence="8">SF006504</strain>
    </source>
</reference>
<evidence type="ECO:0000259" key="6">
    <source>
        <dbReference type="PROSITE" id="PS50217"/>
    </source>
</evidence>
<feature type="compositionally biased region" description="Basic and acidic residues" evidence="5">
    <location>
        <begin position="172"/>
        <end position="188"/>
    </location>
</feature>
<dbReference type="CDD" id="cd14687">
    <property type="entry name" value="bZIP_ATF2"/>
    <property type="match status" value="1"/>
</dbReference>
<comment type="subcellular location">
    <subcellularLocation>
        <location evidence="1">Nucleus</location>
    </subcellularLocation>
</comment>
<dbReference type="GO" id="GO:0003700">
    <property type="term" value="F:DNA-binding transcription factor activity"/>
    <property type="evidence" value="ECO:0007669"/>
    <property type="project" value="InterPro"/>
</dbReference>
<dbReference type="OrthoDB" id="295274at2759"/>
<dbReference type="Proteomes" id="UP000054771">
    <property type="component" value="Unassembled WGS sequence"/>
</dbReference>
<keyword evidence="3" id="KW-0804">Transcription</keyword>
<feature type="compositionally biased region" description="Polar residues" evidence="5">
    <location>
        <begin position="276"/>
        <end position="289"/>
    </location>
</feature>
<dbReference type="PANTHER" id="PTHR19304">
    <property type="entry name" value="CYCLIC-AMP RESPONSE ELEMENT BINDING PROTEIN"/>
    <property type="match status" value="1"/>
</dbReference>
<keyword evidence="8" id="KW-1185">Reference proteome</keyword>
<evidence type="ECO:0000256" key="4">
    <source>
        <dbReference type="ARBA" id="ARBA00023242"/>
    </source>
</evidence>
<feature type="compositionally biased region" description="Basic and acidic residues" evidence="5">
    <location>
        <begin position="200"/>
        <end position="209"/>
    </location>
</feature>